<dbReference type="InterPro" id="IPR036061">
    <property type="entry name" value="CheW-like_dom_sf"/>
</dbReference>
<evidence type="ECO:0000313" key="4">
    <source>
        <dbReference type="Proteomes" id="UP000185674"/>
    </source>
</evidence>
<evidence type="ECO:0000313" key="3">
    <source>
        <dbReference type="EMBL" id="WND05745.1"/>
    </source>
</evidence>
<dbReference type="GO" id="GO:0005829">
    <property type="term" value="C:cytosol"/>
    <property type="evidence" value="ECO:0007669"/>
    <property type="project" value="TreeGrafter"/>
</dbReference>
<reference evidence="2 4" key="1">
    <citation type="submission" date="2016-08" db="EMBL/GenBank/DDBJ databases">
        <title>Complete genome sequence of Acinetobacter baylyi strain GFJ2.</title>
        <authorList>
            <person name="Tabata M."/>
            <person name="Kuboki S."/>
            <person name="Gibu N."/>
            <person name="Kinouchi Y."/>
            <person name="Vangnai A."/>
            <person name="Kasai D."/>
            <person name="Fukuda M."/>
        </authorList>
    </citation>
    <scope>NUCLEOTIDE SEQUENCE [LARGE SCALE GENOMIC DNA]</scope>
    <source>
        <strain evidence="2 4">GFJ2</strain>
    </source>
</reference>
<dbReference type="SMART" id="SM00260">
    <property type="entry name" value="CheW"/>
    <property type="match status" value="1"/>
</dbReference>
<dbReference type="Proteomes" id="UP000185674">
    <property type="component" value="Chromosome"/>
</dbReference>
<reference evidence="3" key="2">
    <citation type="submission" date="2023-09" db="EMBL/GenBank/DDBJ databases">
        <title>Acinetobacter soli.</title>
        <authorList>
            <person name="Kim B."/>
            <person name="Kim D."/>
            <person name="Park D."/>
        </authorList>
    </citation>
    <scope>NUCLEOTIDE SEQUENCE</scope>
    <source>
        <strain evidence="3">2023.05</strain>
    </source>
</reference>
<dbReference type="PANTHER" id="PTHR22617:SF43">
    <property type="entry name" value="PROTEIN PILI"/>
    <property type="match status" value="1"/>
</dbReference>
<dbReference type="GO" id="GO:0006935">
    <property type="term" value="P:chemotaxis"/>
    <property type="evidence" value="ECO:0007669"/>
    <property type="project" value="InterPro"/>
</dbReference>
<evidence type="ECO:0000259" key="1">
    <source>
        <dbReference type="PROSITE" id="PS50851"/>
    </source>
</evidence>
<dbReference type="InterPro" id="IPR002545">
    <property type="entry name" value="CheW-lke_dom"/>
</dbReference>
<evidence type="ECO:0000313" key="2">
    <source>
        <dbReference type="EMBL" id="APV36262.1"/>
    </source>
</evidence>
<dbReference type="RefSeq" id="WP_004935181.1">
    <property type="nucleotide sequence ID" value="NZ_BBNM01000006.1"/>
</dbReference>
<dbReference type="STRING" id="487316.BEN76_09635"/>
<protein>
    <submittedName>
        <fullName evidence="3">Chemotaxis protein CheW</fullName>
    </submittedName>
    <submittedName>
        <fullName evidence="2">Twitching motility protein PilT</fullName>
    </submittedName>
</protein>
<dbReference type="Proteomes" id="UP001256400">
    <property type="component" value="Chromosome"/>
</dbReference>
<organism evidence="2 4">
    <name type="scientific">Acinetobacter soli</name>
    <dbReference type="NCBI Taxonomy" id="487316"/>
    <lineage>
        <taxon>Bacteria</taxon>
        <taxon>Pseudomonadati</taxon>
        <taxon>Pseudomonadota</taxon>
        <taxon>Gammaproteobacteria</taxon>
        <taxon>Moraxellales</taxon>
        <taxon>Moraxellaceae</taxon>
        <taxon>Acinetobacter</taxon>
    </lineage>
</organism>
<dbReference type="PROSITE" id="PS50851">
    <property type="entry name" value="CHEW"/>
    <property type="match status" value="1"/>
</dbReference>
<sequence length="176" mass="20521">MAQSSDTHLAAYTPDDLSVQHESIEQAERWTGIAFELMGHYFVAPLGEVTEVIHPPSYTRVPNTQPWLKGLANIRGRLLAVSSLSEFISKQNYQEHTQHKVMCISHNQHYIGLIVDQVFGVQHFNKTHYFSHQHDLGMMFQPYCRGYFQQYQQRWHIFLLSQLLGNHDFMNASQHH</sequence>
<feature type="domain" description="CheW-like" evidence="1">
    <location>
        <begin position="29"/>
        <end position="169"/>
    </location>
</feature>
<proteinExistence type="predicted"/>
<name>A0A1P8EJC4_9GAMM</name>
<accession>A0A1P8EJC4</accession>
<dbReference type="PANTHER" id="PTHR22617">
    <property type="entry name" value="CHEMOTAXIS SENSOR HISTIDINE KINASE-RELATED"/>
    <property type="match status" value="1"/>
</dbReference>
<dbReference type="Gene3D" id="2.40.50.180">
    <property type="entry name" value="CheA-289, Domain 4"/>
    <property type="match status" value="1"/>
</dbReference>
<dbReference type="AlphaFoldDB" id="A0A1P8EJC4"/>
<dbReference type="GO" id="GO:0007165">
    <property type="term" value="P:signal transduction"/>
    <property type="evidence" value="ECO:0007669"/>
    <property type="project" value="InterPro"/>
</dbReference>
<dbReference type="KEGG" id="asol:BEN76_09635"/>
<dbReference type="Pfam" id="PF01584">
    <property type="entry name" value="CheW"/>
    <property type="match status" value="1"/>
</dbReference>
<gene>
    <name evidence="2" type="ORF">BEN76_09635</name>
    <name evidence="3" type="ORF">RHP80_00815</name>
</gene>
<dbReference type="EMBL" id="CP134206">
    <property type="protein sequence ID" value="WND05745.1"/>
    <property type="molecule type" value="Genomic_DNA"/>
</dbReference>
<dbReference type="eggNOG" id="COG0835">
    <property type="taxonomic scope" value="Bacteria"/>
</dbReference>
<dbReference type="EMBL" id="CP016896">
    <property type="protein sequence ID" value="APV36262.1"/>
    <property type="molecule type" value="Genomic_DNA"/>
</dbReference>
<dbReference type="Gene3D" id="2.30.30.40">
    <property type="entry name" value="SH3 Domains"/>
    <property type="match status" value="1"/>
</dbReference>
<dbReference type="GeneID" id="67510293"/>
<dbReference type="InterPro" id="IPR039315">
    <property type="entry name" value="CheW"/>
</dbReference>
<dbReference type="SUPFAM" id="SSF50341">
    <property type="entry name" value="CheW-like"/>
    <property type="match status" value="1"/>
</dbReference>